<feature type="domain" description="Arm-like repeat" evidence="2">
    <location>
        <begin position="3"/>
        <end position="198"/>
    </location>
</feature>
<gene>
    <name evidence="3" type="ORF">BGZ70_000817</name>
</gene>
<dbReference type="Gene3D" id="3.40.50.300">
    <property type="entry name" value="P-loop containing nucleotide triphosphate hydrolases"/>
    <property type="match status" value="1"/>
</dbReference>
<dbReference type="EMBL" id="JAAAHY010000117">
    <property type="protein sequence ID" value="KAF9966908.1"/>
    <property type="molecule type" value="Genomic_DNA"/>
</dbReference>
<evidence type="ECO:0000259" key="2">
    <source>
        <dbReference type="Pfam" id="PF23948"/>
    </source>
</evidence>
<reference evidence="3" key="1">
    <citation type="journal article" date="2020" name="Fungal Divers.">
        <title>Resolving the Mortierellaceae phylogeny through synthesis of multi-gene phylogenetics and phylogenomics.</title>
        <authorList>
            <person name="Vandepol N."/>
            <person name="Liber J."/>
            <person name="Desiro A."/>
            <person name="Na H."/>
            <person name="Kennedy M."/>
            <person name="Barry K."/>
            <person name="Grigoriev I.V."/>
            <person name="Miller A.N."/>
            <person name="O'Donnell K."/>
            <person name="Stajich J.E."/>
            <person name="Bonito G."/>
        </authorList>
    </citation>
    <scope>NUCLEOTIDE SEQUENCE</scope>
    <source>
        <strain evidence="3">CK1249</strain>
    </source>
</reference>
<evidence type="ECO:0008006" key="5">
    <source>
        <dbReference type="Google" id="ProtNLM"/>
    </source>
</evidence>
<dbReference type="Pfam" id="PF23948">
    <property type="entry name" value="ARM_5"/>
    <property type="match status" value="1"/>
</dbReference>
<dbReference type="Pfam" id="PF00805">
    <property type="entry name" value="Pentapeptide"/>
    <property type="match status" value="1"/>
</dbReference>
<organism evidence="3 4">
    <name type="scientific">Mortierella alpina</name>
    <name type="common">Oleaginous fungus</name>
    <name type="synonym">Mortierella renispora</name>
    <dbReference type="NCBI Taxonomy" id="64518"/>
    <lineage>
        <taxon>Eukaryota</taxon>
        <taxon>Fungi</taxon>
        <taxon>Fungi incertae sedis</taxon>
        <taxon>Mucoromycota</taxon>
        <taxon>Mortierellomycotina</taxon>
        <taxon>Mortierellomycetes</taxon>
        <taxon>Mortierellales</taxon>
        <taxon>Mortierellaceae</taxon>
        <taxon>Mortierella</taxon>
    </lineage>
</organism>
<dbReference type="Proteomes" id="UP000738359">
    <property type="component" value="Unassembled WGS sequence"/>
</dbReference>
<dbReference type="SUPFAM" id="SSF141571">
    <property type="entry name" value="Pentapeptide repeat-like"/>
    <property type="match status" value="1"/>
</dbReference>
<dbReference type="Gene3D" id="2.160.20.80">
    <property type="entry name" value="E3 ubiquitin-protein ligase SopA"/>
    <property type="match status" value="1"/>
</dbReference>
<sequence>MVSAAKGLDINGFLESLQQGFQGVELVFKLAQTYDGATAVYEAQQDLTASLKEVFTLNRKCAWYSALRGADTFIDGGELAKFRLLVCGAVCRRELPFQWGVCQRLANLAANPLWGSDTRQGAVRFLEEIYRWDSVWGQLPPIKAYILEILQQLSTMDDDTQAATVLKELATDGDDAKQDVYRSCTGNFASTTPSTRLLRARSSELASSSLLDRAQRRTDVEADLRRLARLRRNERGGTVYVPPMAKSDLQGSDKPFPLSSMVDKFLVGNDKVLLLLGDSGAGKTTFNRQLELQLWTEYKPKTGRIPLLVNLPAIERPEKDIIAKHLRMCEFSESHIRELKGRKFIIICDGYDESQQTQNLYKSNGLNIDGGWSAQMVVSCRSEHLGRDYHDLFQPEKVSGSAQTLFQQAALVPFSMEQVKQYIAQYVVLERPLWEASDYEKVLVQIPSLQDLVTNPFLLTLSLEVLPRIAEPGQTLASNKITRVLLYDEFVAHWLERNKKRLSVQVLSDSERKAFKNLSEDGFTQQGLGYLKDLSAAIYREQGGNPVVEYSKARDTGTWKERFFGSSNDEMQLLQRAIPLTRSGGRFGFIHRSILEYGVCRAIYEPQNQVGLKATEEVRSKRRGSVSSTYSFDMDHQVNETAVYSSAQGPNPDSILVKRSFLNDASVLQFLVERVEQEPVFKDRLMAYIEASKVDKKWRTAAANAITILVRAGVRFYGVDLKGVRIPRADLTGGHFDSDQLEGADLRKTNLRNVWLRQVNLNKRRGEVLLVLTGR</sequence>
<dbReference type="SUPFAM" id="SSF52540">
    <property type="entry name" value="P-loop containing nucleoside triphosphate hydrolases"/>
    <property type="match status" value="1"/>
</dbReference>
<dbReference type="InterPro" id="IPR001646">
    <property type="entry name" value="5peptide_repeat"/>
</dbReference>
<proteinExistence type="predicted"/>
<comment type="caution">
    <text evidence="3">The sequence shown here is derived from an EMBL/GenBank/DDBJ whole genome shotgun (WGS) entry which is preliminary data.</text>
</comment>
<evidence type="ECO:0000313" key="4">
    <source>
        <dbReference type="Proteomes" id="UP000738359"/>
    </source>
</evidence>
<evidence type="ECO:0000259" key="1">
    <source>
        <dbReference type="Pfam" id="PF05729"/>
    </source>
</evidence>
<keyword evidence="4" id="KW-1185">Reference proteome</keyword>
<feature type="domain" description="NACHT" evidence="1">
    <location>
        <begin position="272"/>
        <end position="426"/>
    </location>
</feature>
<dbReference type="InterPro" id="IPR007111">
    <property type="entry name" value="NACHT_NTPase"/>
</dbReference>
<dbReference type="InterPro" id="IPR056251">
    <property type="entry name" value="Arm_rpt_dom"/>
</dbReference>
<dbReference type="InterPro" id="IPR027417">
    <property type="entry name" value="P-loop_NTPase"/>
</dbReference>
<protein>
    <recommendedName>
        <fullName evidence="5">NACHT domain-containing protein</fullName>
    </recommendedName>
</protein>
<name>A0A9P6JEC7_MORAP</name>
<accession>A0A9P6JEC7</accession>
<dbReference type="AlphaFoldDB" id="A0A9P6JEC7"/>
<dbReference type="Pfam" id="PF05729">
    <property type="entry name" value="NACHT"/>
    <property type="match status" value="1"/>
</dbReference>
<evidence type="ECO:0000313" key="3">
    <source>
        <dbReference type="EMBL" id="KAF9966908.1"/>
    </source>
</evidence>
<dbReference type="OrthoDB" id="2376502at2759"/>